<dbReference type="SUPFAM" id="SSF54373">
    <property type="entry name" value="FAD-linked reductases, C-terminal domain"/>
    <property type="match status" value="1"/>
</dbReference>
<name>A0A369J312_HYPMA</name>
<evidence type="ECO:0000256" key="5">
    <source>
        <dbReference type="ARBA" id="ARBA00022827"/>
    </source>
</evidence>
<gene>
    <name evidence="12" type="primary">pdh3_4</name>
    <name evidence="12" type="ORF">Hypma_016445</name>
</gene>
<keyword evidence="5 9" id="KW-0274">FAD</keyword>
<organism evidence="12 13">
    <name type="scientific">Hypsizygus marmoreus</name>
    <name type="common">White beech mushroom</name>
    <name type="synonym">Agaricus marmoreus</name>
    <dbReference type="NCBI Taxonomy" id="39966"/>
    <lineage>
        <taxon>Eukaryota</taxon>
        <taxon>Fungi</taxon>
        <taxon>Dikarya</taxon>
        <taxon>Basidiomycota</taxon>
        <taxon>Agaricomycotina</taxon>
        <taxon>Agaricomycetes</taxon>
        <taxon>Agaricomycetidae</taxon>
        <taxon>Agaricales</taxon>
        <taxon>Tricholomatineae</taxon>
        <taxon>Lyophyllaceae</taxon>
        <taxon>Hypsizygus</taxon>
    </lineage>
</organism>
<dbReference type="STRING" id="39966.A0A369J312"/>
<evidence type="ECO:0000256" key="8">
    <source>
        <dbReference type="PIRSR" id="PIRSR000137-1"/>
    </source>
</evidence>
<proteinExistence type="inferred from homology"/>
<accession>A0A369J312</accession>
<keyword evidence="13" id="KW-1185">Reference proteome</keyword>
<dbReference type="PROSITE" id="PS00624">
    <property type="entry name" value="GMC_OXRED_2"/>
    <property type="match status" value="1"/>
</dbReference>
<dbReference type="GO" id="GO:0050660">
    <property type="term" value="F:flavin adenine dinucleotide binding"/>
    <property type="evidence" value="ECO:0007669"/>
    <property type="project" value="InterPro"/>
</dbReference>
<evidence type="ECO:0000256" key="3">
    <source>
        <dbReference type="ARBA" id="ARBA00022630"/>
    </source>
</evidence>
<dbReference type="EMBL" id="LUEZ02000096">
    <property type="protein sequence ID" value="RDB14775.1"/>
    <property type="molecule type" value="Genomic_DNA"/>
</dbReference>
<dbReference type="GO" id="GO:0016614">
    <property type="term" value="F:oxidoreductase activity, acting on CH-OH group of donors"/>
    <property type="evidence" value="ECO:0007669"/>
    <property type="project" value="InterPro"/>
</dbReference>
<dbReference type="PANTHER" id="PTHR11552:SF201">
    <property type="entry name" value="GLUCOSE-METHANOL-CHOLINE OXIDOREDUCTASE N-TERMINAL DOMAIN-CONTAINING PROTEIN"/>
    <property type="match status" value="1"/>
</dbReference>
<dbReference type="Pfam" id="PF05199">
    <property type="entry name" value="GMC_oxred_C"/>
    <property type="match status" value="1"/>
</dbReference>
<evidence type="ECO:0000256" key="2">
    <source>
        <dbReference type="ARBA" id="ARBA00010790"/>
    </source>
</evidence>
<feature type="binding site" evidence="9">
    <location>
        <position position="266"/>
    </location>
    <ligand>
        <name>FAD</name>
        <dbReference type="ChEBI" id="CHEBI:57692"/>
    </ligand>
</feature>
<dbReference type="Gene3D" id="3.30.560.10">
    <property type="entry name" value="Glucose Oxidase, domain 3"/>
    <property type="match status" value="1"/>
</dbReference>
<sequence>MLHQSKVLHMWLVFVTTFLRVTFAVVVERVTDLPGLEYDFIIVGGGTAGLVVANRLTENPAHSVLVLEAGGSNENVYNSKVPFYNGRLFNTAADWNFTTTPMPGLGGRSMGYPSGHILGGTSSMNGLAYTRGSSDDYNRYARLTGDPGWSWDRVQPYFRKNEHWTEPADHHNTTGQFNPAVHGFHGVNAVSLPGFIYSFDHRVIQATSELPQEFPFNLDMNSGNQIGIGWTQSTIKAGERSSSATSYLAPKYARRRNLHILLHARVSRVLRTGSSNGLPIFKSVEFGNDRSLDAPRKRVTARKEVILSSGAIGTPHILQNSGIGDIQHLRSVGITPLVHLPSVGQNLTDHPFVANTWRVNSTDTFETAIRNATIAEEQERLWNEMRMGPYAASTFNVAGWLRVPENESASVFKEFMDPAAGPGSAHFEFIIANGATRLPVPETGNFMVIGTVVVTPLSRGTVLATSSDPFRPPNINPNLLSSPLDLAIMRSAIRAARRFTQAPVWSSYILGLEDKAVTDAELDTFIRGAAITVSHEVGTAAMSPRGADWGVVDPDLRVKKVKGLRVVDASVLPLVPAAHTQAATYVVAERASDLIKATWT</sequence>
<evidence type="ECO:0000313" key="12">
    <source>
        <dbReference type="EMBL" id="RDB14775.1"/>
    </source>
</evidence>
<dbReference type="OrthoDB" id="269227at2759"/>
<feature type="binding site" evidence="9">
    <location>
        <position position="121"/>
    </location>
    <ligand>
        <name>FAD</name>
        <dbReference type="ChEBI" id="CHEBI:57692"/>
    </ligand>
</feature>
<feature type="active site" description="Proton donor" evidence="8">
    <location>
        <position position="535"/>
    </location>
</feature>
<protein>
    <submittedName>
        <fullName evidence="12">Pyranose dehydrogenase 3</fullName>
    </submittedName>
</protein>
<feature type="active site" description="Proton acceptor" evidence="8">
    <location>
        <position position="579"/>
    </location>
</feature>
<dbReference type="PANTHER" id="PTHR11552">
    <property type="entry name" value="GLUCOSE-METHANOL-CHOLINE GMC OXIDOREDUCTASE"/>
    <property type="match status" value="1"/>
</dbReference>
<dbReference type="Gene3D" id="3.50.50.60">
    <property type="entry name" value="FAD/NAD(P)-binding domain"/>
    <property type="match status" value="1"/>
</dbReference>
<feature type="signal peptide" evidence="10">
    <location>
        <begin position="1"/>
        <end position="24"/>
    </location>
</feature>
<keyword evidence="4 10" id="KW-0732">Signal</keyword>
<dbReference type="AlphaFoldDB" id="A0A369J312"/>
<keyword evidence="6" id="KW-0560">Oxidoreductase</keyword>
<dbReference type="Proteomes" id="UP000076154">
    <property type="component" value="Unassembled WGS sequence"/>
</dbReference>
<dbReference type="InterPro" id="IPR007867">
    <property type="entry name" value="GMC_OxRtase_C"/>
</dbReference>
<evidence type="ECO:0000256" key="7">
    <source>
        <dbReference type="ARBA" id="ARBA00023180"/>
    </source>
</evidence>
<feature type="chain" id="PRO_5016952456" evidence="10">
    <location>
        <begin position="25"/>
        <end position="600"/>
    </location>
</feature>
<dbReference type="InterPro" id="IPR000172">
    <property type="entry name" value="GMC_OxRdtase_N"/>
</dbReference>
<comment type="similarity">
    <text evidence="2">Belongs to the GMC oxidoreductase family.</text>
</comment>
<evidence type="ECO:0000313" key="13">
    <source>
        <dbReference type="Proteomes" id="UP000076154"/>
    </source>
</evidence>
<keyword evidence="3" id="KW-0285">Flavoprotein</keyword>
<evidence type="ECO:0000256" key="6">
    <source>
        <dbReference type="ARBA" id="ARBA00023002"/>
    </source>
</evidence>
<feature type="domain" description="Glucose-methanol-choline oxidoreductase N-terminal" evidence="11">
    <location>
        <begin position="310"/>
        <end position="324"/>
    </location>
</feature>
<dbReference type="InParanoid" id="A0A369J312"/>
<reference evidence="12" key="1">
    <citation type="submission" date="2018-04" db="EMBL/GenBank/DDBJ databases">
        <title>Whole genome sequencing of Hypsizygus marmoreus.</title>
        <authorList>
            <person name="Choi I.-G."/>
            <person name="Min B."/>
            <person name="Kim J.-G."/>
            <person name="Kim S."/>
            <person name="Oh Y.-L."/>
            <person name="Kong W.-S."/>
            <person name="Park H."/>
            <person name="Jeong J."/>
            <person name="Song E.-S."/>
        </authorList>
    </citation>
    <scope>NUCLEOTIDE SEQUENCE [LARGE SCALE GENOMIC DNA]</scope>
    <source>
        <strain evidence="12">51987-8</strain>
    </source>
</reference>
<dbReference type="PIRSF" id="PIRSF000137">
    <property type="entry name" value="Alcohol_oxidase"/>
    <property type="match status" value="1"/>
</dbReference>
<dbReference type="InterPro" id="IPR036188">
    <property type="entry name" value="FAD/NAD-bd_sf"/>
</dbReference>
<dbReference type="InterPro" id="IPR012132">
    <property type="entry name" value="GMC_OxRdtase"/>
</dbReference>
<dbReference type="Pfam" id="PF00732">
    <property type="entry name" value="GMC_oxred_N"/>
    <property type="match status" value="1"/>
</dbReference>
<comment type="cofactor">
    <cofactor evidence="1 9">
        <name>FAD</name>
        <dbReference type="ChEBI" id="CHEBI:57692"/>
    </cofactor>
</comment>
<dbReference type="SUPFAM" id="SSF51905">
    <property type="entry name" value="FAD/NAD(P)-binding domain"/>
    <property type="match status" value="1"/>
</dbReference>
<comment type="caution">
    <text evidence="12">The sequence shown here is derived from an EMBL/GenBank/DDBJ whole genome shotgun (WGS) entry which is preliminary data.</text>
</comment>
<evidence type="ECO:0000256" key="1">
    <source>
        <dbReference type="ARBA" id="ARBA00001974"/>
    </source>
</evidence>
<evidence type="ECO:0000259" key="11">
    <source>
        <dbReference type="PROSITE" id="PS00624"/>
    </source>
</evidence>
<keyword evidence="7" id="KW-0325">Glycoprotein</keyword>
<evidence type="ECO:0000256" key="9">
    <source>
        <dbReference type="PIRSR" id="PIRSR000137-2"/>
    </source>
</evidence>
<evidence type="ECO:0000256" key="4">
    <source>
        <dbReference type="ARBA" id="ARBA00022729"/>
    </source>
</evidence>
<evidence type="ECO:0000256" key="10">
    <source>
        <dbReference type="SAM" id="SignalP"/>
    </source>
</evidence>